<proteinExistence type="predicted"/>
<evidence type="ECO:0000313" key="1">
    <source>
        <dbReference type="EMBL" id="MBB4807480.1"/>
    </source>
</evidence>
<dbReference type="RefSeq" id="WP_184190430.1">
    <property type="nucleotide sequence ID" value="NZ_JACHLE010000004.1"/>
</dbReference>
<organism evidence="1 2">
    <name type="scientific">Chryseobacterium defluvii</name>
    <dbReference type="NCBI Taxonomy" id="160396"/>
    <lineage>
        <taxon>Bacteria</taxon>
        <taxon>Pseudomonadati</taxon>
        <taxon>Bacteroidota</taxon>
        <taxon>Flavobacteriia</taxon>
        <taxon>Flavobacteriales</taxon>
        <taxon>Weeksellaceae</taxon>
        <taxon>Chryseobacterium group</taxon>
        <taxon>Chryseobacterium</taxon>
    </lineage>
</organism>
<dbReference type="AlphaFoldDB" id="A0A840KJ02"/>
<dbReference type="Proteomes" id="UP000592180">
    <property type="component" value="Unassembled WGS sequence"/>
</dbReference>
<accession>A0A840KJ02</accession>
<name>A0A840KJ02_9FLAO</name>
<evidence type="ECO:0000313" key="2">
    <source>
        <dbReference type="Proteomes" id="UP000592180"/>
    </source>
</evidence>
<reference evidence="1 2" key="1">
    <citation type="submission" date="2020-08" db="EMBL/GenBank/DDBJ databases">
        <title>Functional genomics of gut bacteria from endangered species of beetles.</title>
        <authorList>
            <person name="Carlos-Shanley C."/>
        </authorList>
    </citation>
    <scope>NUCLEOTIDE SEQUENCE [LARGE SCALE GENOMIC DNA]</scope>
    <source>
        <strain evidence="1 2">S00151</strain>
    </source>
</reference>
<gene>
    <name evidence="1" type="ORF">HNP38_002786</name>
</gene>
<comment type="caution">
    <text evidence="1">The sequence shown here is derived from an EMBL/GenBank/DDBJ whole genome shotgun (WGS) entry which is preliminary data.</text>
</comment>
<dbReference type="EMBL" id="JACHLE010000004">
    <property type="protein sequence ID" value="MBB4807480.1"/>
    <property type="molecule type" value="Genomic_DNA"/>
</dbReference>
<sequence>MKKTRTDLQSRLGKGRKKHCALHLMETYFQFNNLTASKEQLNSIMNYAIKRNSWIKEDPSVIFHFH</sequence>
<keyword evidence="2" id="KW-1185">Reference proteome</keyword>
<protein>
    <submittedName>
        <fullName evidence="1">Uncharacterized protein</fullName>
    </submittedName>
</protein>